<dbReference type="EMBL" id="CVRQ01000022">
    <property type="protein sequence ID" value="CRL38605.1"/>
    <property type="molecule type" value="Genomic_DNA"/>
</dbReference>
<dbReference type="InterPro" id="IPR017896">
    <property type="entry name" value="4Fe4S_Fe-S-bd"/>
</dbReference>
<evidence type="ECO:0000313" key="6">
    <source>
        <dbReference type="EMBL" id="RGI67576.1"/>
    </source>
</evidence>
<dbReference type="NCBIfam" id="TIGR04105">
    <property type="entry name" value="FeFe_hydrog_B1"/>
    <property type="match status" value="1"/>
</dbReference>
<sequence>MYADENVIKIKHAVLLEVAKAAFAGNLDEIRDDIPFTLIPGPTPQFRCCIYKEREIIRQRVRLAEGKAPSANDDGNIIQVISSACEDCPISSYTVTENCQNCLGKACINACKFGAIEAGRLRSHIDPQKCKECGRCAQACPYNAIAHLKRPCKFSCPVNAITYNEYGISVIDESKCIRCGKCIHSCPFGAIGSKTYIVDVIDAIKSENKHVYAMVAPAAEGQFGVNITMNSWKKAMQAVGFNGFVEVALGGDMTAAYEADEWLEAYEAGEKKVTSCCPGFVNMVRKHYPDLADKISTTVSPMCAVSRMIKAKDPDAVTVFIGPCVAKKSEVHDQKIEGNADYVLTFSEIRAIMKAKGVQLEADDTSYQEGSVFGKRFANSGGVTAAVIESMKEKGEDVDCKVCKANGAAECKKALLLMKAGKLPENFIEGMACEGGCVGGPSSYNDMVSTKKFRDDLLSRADDRKIRDNIANYHMETFEMHRKEQ</sequence>
<dbReference type="InterPro" id="IPR027631">
    <property type="entry name" value="Mono_FeFe_hydrog"/>
</dbReference>
<keyword evidence="1" id="KW-0479">Metal-binding</keyword>
<evidence type="ECO:0000256" key="2">
    <source>
        <dbReference type="ARBA" id="ARBA00023004"/>
    </source>
</evidence>
<feature type="domain" description="4Fe-4S ferredoxin-type" evidence="4">
    <location>
        <begin position="121"/>
        <end position="151"/>
    </location>
</feature>
<evidence type="ECO:0000313" key="7">
    <source>
        <dbReference type="Proteomes" id="UP000049472"/>
    </source>
</evidence>
<dbReference type="Proteomes" id="UP000049472">
    <property type="component" value="Unassembled WGS sequence"/>
</dbReference>
<reference evidence="7" key="2">
    <citation type="submission" date="2015-05" db="EMBL/GenBank/DDBJ databases">
        <authorList>
            <consortium name="Pathogen Informatics"/>
        </authorList>
    </citation>
    <scope>NUCLEOTIDE SEQUENCE [LARGE SCALE GENOMIC DNA]</scope>
    <source>
        <strain evidence="7">T1-815</strain>
    </source>
</reference>
<protein>
    <submittedName>
        <fullName evidence="6">4Fe-4S dicluster domain-containing protein</fullName>
    </submittedName>
    <submittedName>
        <fullName evidence="5">Ferredoxin hydrogenase</fullName>
    </submittedName>
</protein>
<evidence type="ECO:0000256" key="3">
    <source>
        <dbReference type="ARBA" id="ARBA00023014"/>
    </source>
</evidence>
<keyword evidence="7" id="KW-1185">Reference proteome</keyword>
<dbReference type="InterPro" id="IPR004108">
    <property type="entry name" value="Fe_hydrogenase_lsu_C"/>
</dbReference>
<dbReference type="Pfam" id="PF02906">
    <property type="entry name" value="Fe_hyd_lg_C"/>
    <property type="match status" value="1"/>
</dbReference>
<dbReference type="InterPro" id="IPR050340">
    <property type="entry name" value="Cytosolic_Fe-S_CAF"/>
</dbReference>
<dbReference type="Gene3D" id="3.30.70.20">
    <property type="match status" value="2"/>
</dbReference>
<evidence type="ECO:0000313" key="8">
    <source>
        <dbReference type="Proteomes" id="UP000260642"/>
    </source>
</evidence>
<dbReference type="SUPFAM" id="SSF54862">
    <property type="entry name" value="4Fe-4S ferredoxins"/>
    <property type="match status" value="1"/>
</dbReference>
<dbReference type="SUPFAM" id="SSF53920">
    <property type="entry name" value="Fe-only hydrogenase"/>
    <property type="match status" value="1"/>
</dbReference>
<reference evidence="5" key="1">
    <citation type="submission" date="2015-05" db="EMBL/GenBank/DDBJ databases">
        <authorList>
            <person name="Wang D.B."/>
            <person name="Wang M."/>
        </authorList>
    </citation>
    <scope>NUCLEOTIDE SEQUENCE [LARGE SCALE GENOMIC DNA]</scope>
    <source>
        <strain evidence="5">T1-815</strain>
    </source>
</reference>
<dbReference type="Proteomes" id="UP000260642">
    <property type="component" value="Unassembled WGS sequence"/>
</dbReference>
<dbReference type="GO" id="GO:0051536">
    <property type="term" value="F:iron-sulfur cluster binding"/>
    <property type="evidence" value="ECO:0007669"/>
    <property type="project" value="UniProtKB-KW"/>
</dbReference>
<dbReference type="CDD" id="cd10549">
    <property type="entry name" value="MtMvhB_like"/>
    <property type="match status" value="1"/>
</dbReference>
<dbReference type="InterPro" id="IPR009016">
    <property type="entry name" value="Fe_hydrogenase"/>
</dbReference>
<keyword evidence="3" id="KW-0411">Iron-sulfur</keyword>
<dbReference type="InterPro" id="IPR017900">
    <property type="entry name" value="4Fe4S_Fe_S_CS"/>
</dbReference>
<accession>A0A0M6WP68</accession>
<dbReference type="PROSITE" id="PS00198">
    <property type="entry name" value="4FE4S_FER_1"/>
    <property type="match status" value="1"/>
</dbReference>
<dbReference type="RefSeq" id="WP_055061989.1">
    <property type="nucleotide sequence ID" value="NZ_CVRQ01000022.1"/>
</dbReference>
<dbReference type="PANTHER" id="PTHR11615">
    <property type="entry name" value="NITRATE, FORMATE, IRON DEHYDROGENASE"/>
    <property type="match status" value="1"/>
</dbReference>
<proteinExistence type="predicted"/>
<dbReference type="GO" id="GO:0046872">
    <property type="term" value="F:metal ion binding"/>
    <property type="evidence" value="ECO:0007669"/>
    <property type="project" value="UniProtKB-KW"/>
</dbReference>
<dbReference type="AlphaFoldDB" id="A0A0M6WP68"/>
<evidence type="ECO:0000256" key="1">
    <source>
        <dbReference type="ARBA" id="ARBA00022723"/>
    </source>
</evidence>
<evidence type="ECO:0000313" key="5">
    <source>
        <dbReference type="EMBL" id="CRL38605.1"/>
    </source>
</evidence>
<dbReference type="Gene3D" id="3.40.950.10">
    <property type="entry name" value="Fe-only Hydrogenase (Larger Subunit), Chain L, domain 3"/>
    <property type="match status" value="1"/>
</dbReference>
<dbReference type="PROSITE" id="PS51379">
    <property type="entry name" value="4FE4S_FER_2"/>
    <property type="match status" value="2"/>
</dbReference>
<gene>
    <name evidence="6" type="ORF">DXD95_08785</name>
    <name evidence="5" type="ORF">T1815_18521</name>
</gene>
<name>A0A0M6WP68_9FIRM</name>
<reference evidence="6 8" key="3">
    <citation type="submission" date="2018-08" db="EMBL/GenBank/DDBJ databases">
        <title>A genome reference for cultivated species of the human gut microbiota.</title>
        <authorList>
            <person name="Zou Y."/>
            <person name="Xue W."/>
            <person name="Luo G."/>
        </authorList>
    </citation>
    <scope>NUCLEOTIDE SEQUENCE [LARGE SCALE GENOMIC DNA]</scope>
    <source>
        <strain evidence="6 8">TM10-3</strain>
    </source>
</reference>
<keyword evidence="2" id="KW-0408">Iron</keyword>
<dbReference type="Pfam" id="PF00037">
    <property type="entry name" value="Fer4"/>
    <property type="match status" value="2"/>
</dbReference>
<organism evidence="5 7">
    <name type="scientific">Agathobacter rectalis</name>
    <dbReference type="NCBI Taxonomy" id="39491"/>
    <lineage>
        <taxon>Bacteria</taxon>
        <taxon>Bacillati</taxon>
        <taxon>Bacillota</taxon>
        <taxon>Clostridia</taxon>
        <taxon>Lachnospirales</taxon>
        <taxon>Lachnospiraceae</taxon>
        <taxon>Agathobacter</taxon>
    </lineage>
</organism>
<feature type="domain" description="4Fe-4S ferredoxin-type" evidence="4">
    <location>
        <begin position="167"/>
        <end position="196"/>
    </location>
</feature>
<evidence type="ECO:0000259" key="4">
    <source>
        <dbReference type="PROSITE" id="PS51379"/>
    </source>
</evidence>
<dbReference type="EMBL" id="QSOB01000011">
    <property type="protein sequence ID" value="RGI67576.1"/>
    <property type="molecule type" value="Genomic_DNA"/>
</dbReference>